<dbReference type="InterPro" id="IPR050266">
    <property type="entry name" value="AB_hydrolase_sf"/>
</dbReference>
<dbReference type="PRINTS" id="PR00111">
    <property type="entry name" value="ABHYDROLASE"/>
</dbReference>
<accession>A0ABU2H886</accession>
<dbReference type="InterPro" id="IPR029058">
    <property type="entry name" value="AB_hydrolase_fold"/>
</dbReference>
<dbReference type="GO" id="GO:0016787">
    <property type="term" value="F:hydrolase activity"/>
    <property type="evidence" value="ECO:0007669"/>
    <property type="project" value="UniProtKB-KW"/>
</dbReference>
<dbReference type="Pfam" id="PF12697">
    <property type="entry name" value="Abhydrolase_6"/>
    <property type="match status" value="1"/>
</dbReference>
<dbReference type="EMBL" id="JAVLVT010000006">
    <property type="protein sequence ID" value="MDS1271506.1"/>
    <property type="molecule type" value="Genomic_DNA"/>
</dbReference>
<comment type="caution">
    <text evidence="2">The sequence shown here is derived from an EMBL/GenBank/DDBJ whole genome shotgun (WGS) entry which is preliminary data.</text>
</comment>
<organism evidence="2 3">
    <name type="scientific">Lipingzhangella rawalii</name>
    <dbReference type="NCBI Taxonomy" id="2055835"/>
    <lineage>
        <taxon>Bacteria</taxon>
        <taxon>Bacillati</taxon>
        <taxon>Actinomycetota</taxon>
        <taxon>Actinomycetes</taxon>
        <taxon>Streptosporangiales</taxon>
        <taxon>Nocardiopsidaceae</taxon>
        <taxon>Lipingzhangella</taxon>
    </lineage>
</organism>
<dbReference type="SUPFAM" id="SSF53474">
    <property type="entry name" value="alpha/beta-Hydrolases"/>
    <property type="match status" value="1"/>
</dbReference>
<dbReference type="PANTHER" id="PTHR43798">
    <property type="entry name" value="MONOACYLGLYCEROL LIPASE"/>
    <property type="match status" value="1"/>
</dbReference>
<dbReference type="Gene3D" id="3.40.50.1820">
    <property type="entry name" value="alpha/beta hydrolase"/>
    <property type="match status" value="1"/>
</dbReference>
<name>A0ABU2H886_9ACTN</name>
<keyword evidence="3" id="KW-1185">Reference proteome</keyword>
<feature type="domain" description="AB hydrolase-1" evidence="1">
    <location>
        <begin position="17"/>
        <end position="253"/>
    </location>
</feature>
<evidence type="ECO:0000259" key="1">
    <source>
        <dbReference type="Pfam" id="PF12697"/>
    </source>
</evidence>
<protein>
    <submittedName>
        <fullName evidence="2">Alpha/beta fold hydrolase</fullName>
    </submittedName>
</protein>
<dbReference type="Proteomes" id="UP001250214">
    <property type="component" value="Unassembled WGS sequence"/>
</dbReference>
<dbReference type="RefSeq" id="WP_310913058.1">
    <property type="nucleotide sequence ID" value="NZ_JAVLVT010000006.1"/>
</dbReference>
<evidence type="ECO:0000313" key="2">
    <source>
        <dbReference type="EMBL" id="MDS1271506.1"/>
    </source>
</evidence>
<sequence length="280" mass="29919">MEPSLLRYDRTGRGSPLVLLHGISHRRQVWRPVLRHLGEHVDVVAPDLPGCGESPEPPPGEPYDVAALADAVAELCQDLGVVRPHVVGNSLGGAVALELGIRGRAASVTAFSPIGFATPLENATLRALVYGMAVAGRVPERLRGAVADTPPLRALARRTLHADPQAPAAREARFNTAVLEPGSPFQRLAPEVANYTVPTTDVPCPVTIAWGERDRILPPRMARRARDRIPHAQVVTLLDCGHIPMVDDPATVAVTIRRACRPAGEGLACETSAVRSSHRS</sequence>
<evidence type="ECO:0000313" key="3">
    <source>
        <dbReference type="Proteomes" id="UP001250214"/>
    </source>
</evidence>
<dbReference type="InterPro" id="IPR000073">
    <property type="entry name" value="AB_hydrolase_1"/>
</dbReference>
<dbReference type="PANTHER" id="PTHR43798:SF5">
    <property type="entry name" value="MONOACYLGLYCEROL LIPASE ABHD6"/>
    <property type="match status" value="1"/>
</dbReference>
<gene>
    <name evidence="2" type="ORF">RIF23_14500</name>
</gene>
<reference evidence="3" key="1">
    <citation type="submission" date="2023-07" db="EMBL/GenBank/DDBJ databases">
        <title>Novel species in the genus Lipingzhangella isolated from Sambhar Salt Lake.</title>
        <authorList>
            <person name="Jiya N."/>
            <person name="Kajale S."/>
            <person name="Sharma A."/>
        </authorList>
    </citation>
    <scope>NUCLEOTIDE SEQUENCE [LARGE SCALE GENOMIC DNA]</scope>
    <source>
        <strain evidence="3">LS1_29</strain>
    </source>
</reference>
<proteinExistence type="predicted"/>
<keyword evidence="2" id="KW-0378">Hydrolase</keyword>